<accession>A0A8S5S202</accession>
<feature type="transmembrane region" description="Helical" evidence="1">
    <location>
        <begin position="16"/>
        <end position="39"/>
    </location>
</feature>
<name>A0A8S5S202_9CAUD</name>
<reference evidence="2" key="1">
    <citation type="journal article" date="2021" name="Proc. Natl. Acad. Sci. U.S.A.">
        <title>A Catalog of Tens of Thousands of Viruses from Human Metagenomes Reveals Hidden Associations with Chronic Diseases.</title>
        <authorList>
            <person name="Tisza M.J."/>
            <person name="Buck C.B."/>
        </authorList>
    </citation>
    <scope>NUCLEOTIDE SEQUENCE</scope>
    <source>
        <strain evidence="2">Ct8Lf7</strain>
    </source>
</reference>
<dbReference type="EMBL" id="BK032511">
    <property type="protein sequence ID" value="DAF44743.1"/>
    <property type="molecule type" value="Genomic_DNA"/>
</dbReference>
<proteinExistence type="predicted"/>
<organism evidence="2">
    <name type="scientific">Podoviridae sp. ct8Lf7</name>
    <dbReference type="NCBI Taxonomy" id="2827723"/>
    <lineage>
        <taxon>Viruses</taxon>
        <taxon>Duplodnaviria</taxon>
        <taxon>Heunggongvirae</taxon>
        <taxon>Uroviricota</taxon>
        <taxon>Caudoviricetes</taxon>
    </lineage>
</organism>
<keyword evidence="1" id="KW-0812">Transmembrane</keyword>
<evidence type="ECO:0000256" key="1">
    <source>
        <dbReference type="SAM" id="Phobius"/>
    </source>
</evidence>
<keyword evidence="1" id="KW-1133">Transmembrane helix</keyword>
<protein>
    <submittedName>
        <fullName evidence="2">Uncharacterized protein</fullName>
    </submittedName>
</protein>
<keyword evidence="1" id="KW-0472">Membrane</keyword>
<evidence type="ECO:0000313" key="2">
    <source>
        <dbReference type="EMBL" id="DAF44743.1"/>
    </source>
</evidence>
<sequence length="40" mass="4723">MVNNKGNIGWRLCLPIFPYFFLFLSNTIYSISLIHFICIL</sequence>